<feature type="domain" description="DNA helicase Pif1-like DEAD-box helicase" evidence="2">
    <location>
        <begin position="2"/>
        <end position="72"/>
    </location>
</feature>
<evidence type="ECO:0000256" key="1">
    <source>
        <dbReference type="RuleBase" id="RU363044"/>
    </source>
</evidence>
<comment type="similarity">
    <text evidence="1">Belongs to the helicase family.</text>
</comment>
<dbReference type="GO" id="GO:0006310">
    <property type="term" value="P:DNA recombination"/>
    <property type="evidence" value="ECO:0007669"/>
    <property type="project" value="UniProtKB-KW"/>
</dbReference>
<keyword evidence="1" id="KW-0234">DNA repair</keyword>
<comment type="cofactor">
    <cofactor evidence="1">
        <name>Mg(2+)</name>
        <dbReference type="ChEBI" id="CHEBI:18420"/>
    </cofactor>
</comment>
<keyword evidence="1" id="KW-0067">ATP-binding</keyword>
<feature type="non-terminal residue" evidence="3">
    <location>
        <position position="1"/>
    </location>
</feature>
<dbReference type="InterPro" id="IPR010285">
    <property type="entry name" value="DNA_helicase_pif1-like_DEAD"/>
</dbReference>
<dbReference type="EC" id="5.6.2.3" evidence="1"/>
<gene>
    <name evidence="3" type="ORF">C7212DRAFT_111410</name>
</gene>
<evidence type="ECO:0000313" key="4">
    <source>
        <dbReference type="Proteomes" id="UP000246991"/>
    </source>
</evidence>
<dbReference type="GO" id="GO:0005524">
    <property type="term" value="F:ATP binding"/>
    <property type="evidence" value="ECO:0007669"/>
    <property type="project" value="UniProtKB-KW"/>
</dbReference>
<dbReference type="GO" id="GO:0043139">
    <property type="term" value="F:5'-3' DNA helicase activity"/>
    <property type="evidence" value="ECO:0007669"/>
    <property type="project" value="UniProtKB-EC"/>
</dbReference>
<name>A0A317SPU0_9PEZI</name>
<evidence type="ECO:0000313" key="3">
    <source>
        <dbReference type="EMBL" id="PWW76383.1"/>
    </source>
</evidence>
<sequence length="72" mass="7371">RHAFQVVLRSLGIGSGDIFFLGRTAGTGKPFIANIILANIQSQYKNASASASGGIAVLQLPQGGTAHSTFGI</sequence>
<dbReference type="GO" id="GO:0016887">
    <property type="term" value="F:ATP hydrolysis activity"/>
    <property type="evidence" value="ECO:0007669"/>
    <property type="project" value="RHEA"/>
</dbReference>
<dbReference type="Pfam" id="PF05970">
    <property type="entry name" value="PIF1"/>
    <property type="match status" value="1"/>
</dbReference>
<keyword evidence="1" id="KW-0378">Hydrolase</keyword>
<keyword evidence="1" id="KW-0233">DNA recombination</keyword>
<dbReference type="Proteomes" id="UP000246991">
    <property type="component" value="Unassembled WGS sequence"/>
</dbReference>
<dbReference type="GO" id="GO:0006281">
    <property type="term" value="P:DNA repair"/>
    <property type="evidence" value="ECO:0007669"/>
    <property type="project" value="UniProtKB-KW"/>
</dbReference>
<reference evidence="3 4" key="1">
    <citation type="submission" date="2018-03" db="EMBL/GenBank/DDBJ databases">
        <title>Genomes of Pezizomycetes fungi and the evolution of truffles.</title>
        <authorList>
            <person name="Murat C."/>
            <person name="Payen T."/>
            <person name="Noel B."/>
            <person name="Kuo A."/>
            <person name="Martin F.M."/>
        </authorList>
    </citation>
    <scope>NUCLEOTIDE SEQUENCE [LARGE SCALE GENOMIC DNA]</scope>
    <source>
        <strain evidence="3">091103-1</strain>
    </source>
</reference>
<dbReference type="EMBL" id="PYWC01000034">
    <property type="protein sequence ID" value="PWW76383.1"/>
    <property type="molecule type" value="Genomic_DNA"/>
</dbReference>
<keyword evidence="1" id="KW-0227">DNA damage</keyword>
<evidence type="ECO:0000259" key="2">
    <source>
        <dbReference type="Pfam" id="PF05970"/>
    </source>
</evidence>
<feature type="non-terminal residue" evidence="3">
    <location>
        <position position="72"/>
    </location>
</feature>
<keyword evidence="1" id="KW-0547">Nucleotide-binding</keyword>
<organism evidence="3 4">
    <name type="scientific">Tuber magnatum</name>
    <name type="common">white Piedmont truffle</name>
    <dbReference type="NCBI Taxonomy" id="42249"/>
    <lineage>
        <taxon>Eukaryota</taxon>
        <taxon>Fungi</taxon>
        <taxon>Dikarya</taxon>
        <taxon>Ascomycota</taxon>
        <taxon>Pezizomycotina</taxon>
        <taxon>Pezizomycetes</taxon>
        <taxon>Pezizales</taxon>
        <taxon>Tuberaceae</taxon>
        <taxon>Tuber</taxon>
    </lineage>
</organism>
<dbReference type="AlphaFoldDB" id="A0A317SPU0"/>
<keyword evidence="4" id="KW-1185">Reference proteome</keyword>
<comment type="caution">
    <text evidence="3">The sequence shown here is derived from an EMBL/GenBank/DDBJ whole genome shotgun (WGS) entry which is preliminary data.</text>
</comment>
<protein>
    <recommendedName>
        <fullName evidence="1">ATP-dependent DNA helicase</fullName>
        <ecNumber evidence="1">5.6.2.3</ecNumber>
    </recommendedName>
</protein>
<comment type="catalytic activity">
    <reaction evidence="1">
        <text>ATP + H2O = ADP + phosphate + H(+)</text>
        <dbReference type="Rhea" id="RHEA:13065"/>
        <dbReference type="ChEBI" id="CHEBI:15377"/>
        <dbReference type="ChEBI" id="CHEBI:15378"/>
        <dbReference type="ChEBI" id="CHEBI:30616"/>
        <dbReference type="ChEBI" id="CHEBI:43474"/>
        <dbReference type="ChEBI" id="CHEBI:456216"/>
        <dbReference type="EC" id="5.6.2.3"/>
    </reaction>
</comment>
<dbReference type="OrthoDB" id="3229246at2759"/>
<proteinExistence type="inferred from homology"/>
<keyword evidence="1" id="KW-0347">Helicase</keyword>
<dbReference type="GO" id="GO:0000723">
    <property type="term" value="P:telomere maintenance"/>
    <property type="evidence" value="ECO:0007669"/>
    <property type="project" value="InterPro"/>
</dbReference>
<accession>A0A317SPU0</accession>